<dbReference type="Gene3D" id="1.10.10.60">
    <property type="entry name" value="Homeodomain-like"/>
    <property type="match status" value="1"/>
</dbReference>
<dbReference type="InterPro" id="IPR001647">
    <property type="entry name" value="HTH_TetR"/>
</dbReference>
<dbReference type="SUPFAM" id="SSF46689">
    <property type="entry name" value="Homeodomain-like"/>
    <property type="match status" value="1"/>
</dbReference>
<dbReference type="KEGG" id="acae:HYG86_12375"/>
<sequence length="205" mass="23521">MSENPQDLNQEHIKNKILNAARDIISKEGVQGLSIRKITKTIGYSPGIVYHYFTDKNEIVETIMSEGFGKIMASIKSVQKNEKEPEKEIKEVFSNFIKTTLKYPEEYKAFVLNDDPAITKRISVLDKGTTEKRPTLIALRENIQRGIDLGRYAPRDPELTAQIVWTSISGLLIRLILEKNIPEEQVNRLIEHQFEMLFNGLLAYN</sequence>
<dbReference type="EMBL" id="CP058559">
    <property type="protein sequence ID" value="QNO15506.1"/>
    <property type="molecule type" value="Genomic_DNA"/>
</dbReference>
<evidence type="ECO:0000313" key="4">
    <source>
        <dbReference type="EMBL" id="QNO15506.1"/>
    </source>
</evidence>
<dbReference type="InterPro" id="IPR036271">
    <property type="entry name" value="Tet_transcr_reg_TetR-rel_C_sf"/>
</dbReference>
<proteinExistence type="predicted"/>
<evidence type="ECO:0000259" key="3">
    <source>
        <dbReference type="PROSITE" id="PS50977"/>
    </source>
</evidence>
<dbReference type="PROSITE" id="PS50977">
    <property type="entry name" value="HTH_TETR_2"/>
    <property type="match status" value="1"/>
</dbReference>
<dbReference type="PANTHER" id="PTHR43479:SF11">
    <property type="entry name" value="ACREF_ENVCD OPERON REPRESSOR-RELATED"/>
    <property type="match status" value="1"/>
</dbReference>
<dbReference type="Proteomes" id="UP000516160">
    <property type="component" value="Chromosome"/>
</dbReference>
<protein>
    <submittedName>
        <fullName evidence="4">TetR/AcrR family transcriptional regulator</fullName>
    </submittedName>
</protein>
<gene>
    <name evidence="4" type="ORF">HYG86_12375</name>
</gene>
<feature type="DNA-binding region" description="H-T-H motif" evidence="2">
    <location>
        <begin position="34"/>
        <end position="53"/>
    </location>
</feature>
<dbReference type="GO" id="GO:0003677">
    <property type="term" value="F:DNA binding"/>
    <property type="evidence" value="ECO:0007669"/>
    <property type="project" value="UniProtKB-UniRule"/>
</dbReference>
<dbReference type="PRINTS" id="PR00455">
    <property type="entry name" value="HTHTETR"/>
</dbReference>
<keyword evidence="5" id="KW-1185">Reference proteome</keyword>
<organism evidence="4 5">
    <name type="scientific">Alkalicella caledoniensis</name>
    <dbReference type="NCBI Taxonomy" id="2731377"/>
    <lineage>
        <taxon>Bacteria</taxon>
        <taxon>Bacillati</taxon>
        <taxon>Bacillota</taxon>
        <taxon>Clostridia</taxon>
        <taxon>Eubacteriales</taxon>
        <taxon>Proteinivoracaceae</taxon>
        <taxon>Alkalicella</taxon>
    </lineage>
</organism>
<evidence type="ECO:0000313" key="5">
    <source>
        <dbReference type="Proteomes" id="UP000516160"/>
    </source>
</evidence>
<dbReference type="PANTHER" id="PTHR43479">
    <property type="entry name" value="ACREF/ENVCD OPERON REPRESSOR-RELATED"/>
    <property type="match status" value="1"/>
</dbReference>
<dbReference type="SUPFAM" id="SSF48498">
    <property type="entry name" value="Tetracyclin repressor-like, C-terminal domain"/>
    <property type="match status" value="1"/>
</dbReference>
<dbReference type="InterPro" id="IPR009057">
    <property type="entry name" value="Homeodomain-like_sf"/>
</dbReference>
<accession>A0A7G9W9Z4</accession>
<evidence type="ECO:0000256" key="2">
    <source>
        <dbReference type="PROSITE-ProRule" id="PRU00335"/>
    </source>
</evidence>
<dbReference type="Pfam" id="PF00440">
    <property type="entry name" value="TetR_N"/>
    <property type="match status" value="1"/>
</dbReference>
<reference evidence="4 5" key="1">
    <citation type="submission" date="2020-07" db="EMBL/GenBank/DDBJ databases">
        <title>Alkalicella. sp. LB2 genome.</title>
        <authorList>
            <person name="Postec A."/>
            <person name="Quemeneur M."/>
        </authorList>
    </citation>
    <scope>NUCLEOTIDE SEQUENCE [LARGE SCALE GENOMIC DNA]</scope>
    <source>
        <strain evidence="4 5">LB2</strain>
    </source>
</reference>
<dbReference type="InterPro" id="IPR050624">
    <property type="entry name" value="HTH-type_Tx_Regulator"/>
</dbReference>
<dbReference type="AlphaFoldDB" id="A0A7G9W9Z4"/>
<dbReference type="RefSeq" id="WP_213165869.1">
    <property type="nucleotide sequence ID" value="NZ_CP058559.1"/>
</dbReference>
<evidence type="ECO:0000256" key="1">
    <source>
        <dbReference type="ARBA" id="ARBA00023125"/>
    </source>
</evidence>
<name>A0A7G9W9Z4_ALKCA</name>
<feature type="domain" description="HTH tetR-type" evidence="3">
    <location>
        <begin position="11"/>
        <end position="71"/>
    </location>
</feature>
<dbReference type="Gene3D" id="1.10.357.10">
    <property type="entry name" value="Tetracycline Repressor, domain 2"/>
    <property type="match status" value="1"/>
</dbReference>
<keyword evidence="1 2" id="KW-0238">DNA-binding</keyword>